<accession>A0A4S2K9S4</accession>
<dbReference type="AlphaFoldDB" id="A0A4S2K9S4"/>
<gene>
    <name evidence="1" type="ORF">DBV15_02661</name>
</gene>
<name>A0A4S2K9S4_9HYME</name>
<proteinExistence type="predicted"/>
<organism evidence="1 2">
    <name type="scientific">Temnothorax longispinosus</name>
    <dbReference type="NCBI Taxonomy" id="300112"/>
    <lineage>
        <taxon>Eukaryota</taxon>
        <taxon>Metazoa</taxon>
        <taxon>Ecdysozoa</taxon>
        <taxon>Arthropoda</taxon>
        <taxon>Hexapoda</taxon>
        <taxon>Insecta</taxon>
        <taxon>Pterygota</taxon>
        <taxon>Neoptera</taxon>
        <taxon>Endopterygota</taxon>
        <taxon>Hymenoptera</taxon>
        <taxon>Apocrita</taxon>
        <taxon>Aculeata</taxon>
        <taxon>Formicoidea</taxon>
        <taxon>Formicidae</taxon>
        <taxon>Myrmicinae</taxon>
        <taxon>Temnothorax</taxon>
    </lineage>
</organism>
<dbReference type="STRING" id="300112.A0A4S2K9S4"/>
<evidence type="ECO:0000313" key="2">
    <source>
        <dbReference type="Proteomes" id="UP000310200"/>
    </source>
</evidence>
<evidence type="ECO:0000313" key="1">
    <source>
        <dbReference type="EMBL" id="TGZ45800.1"/>
    </source>
</evidence>
<reference evidence="1 2" key="1">
    <citation type="journal article" date="2019" name="Philos. Trans. R. Soc. Lond., B, Biol. Sci.">
        <title>Ant behaviour and brain gene expression of defending hosts depend on the ecological success of the intruding social parasite.</title>
        <authorList>
            <person name="Kaur R."/>
            <person name="Stoldt M."/>
            <person name="Jongepier E."/>
            <person name="Feldmeyer B."/>
            <person name="Menzel F."/>
            <person name="Bornberg-Bauer E."/>
            <person name="Foitzik S."/>
        </authorList>
    </citation>
    <scope>NUCLEOTIDE SEQUENCE [LARGE SCALE GENOMIC DNA]</scope>
    <source>
        <tissue evidence="1">Whole body</tissue>
    </source>
</reference>
<dbReference type="EMBL" id="QBLH01003046">
    <property type="protein sequence ID" value="TGZ45800.1"/>
    <property type="molecule type" value="Genomic_DNA"/>
</dbReference>
<keyword evidence="2" id="KW-1185">Reference proteome</keyword>
<protein>
    <submittedName>
        <fullName evidence="1">Uncharacterized protein</fullName>
    </submittedName>
</protein>
<sequence length="116" mass="12878">MSCVSISPSHAESSLRIMESYLHKQQLTDVTLIAGKCTRPLPGSGMLFVLITTHLCVNCQFDFIMIQIIITQQLSCSRLTSSSDKLRTKYDHGLRATKLLQCADTAGLRYNAESKP</sequence>
<dbReference type="Proteomes" id="UP000310200">
    <property type="component" value="Unassembled WGS sequence"/>
</dbReference>
<comment type="caution">
    <text evidence="1">The sequence shown here is derived from an EMBL/GenBank/DDBJ whole genome shotgun (WGS) entry which is preliminary data.</text>
</comment>